<evidence type="ECO:0000313" key="3">
    <source>
        <dbReference type="EMBL" id="AKU99698.1"/>
    </source>
</evidence>
<dbReference type="AlphaFoldDB" id="A0A0K1Q1N7"/>
<comment type="similarity">
    <text evidence="1">Belongs to the short-chain dehydrogenases/reductases (SDR) family.</text>
</comment>
<accession>A0A0K1Q1N7</accession>
<dbReference type="PATRIC" id="fig|1391654.3.peg.6449"/>
<sequence>MSDTIQSHEFDGKRVLVTGGTKGMGEAVVQKFVRSGGTVVTTARSAPSNANRDVHFIEADLSTAQGAARVVDEVLGRYGGIDVLVDNVGGSTAPSGGVLALGDDDWQKAFDQNLFGAVRLDRGFLPGMIERRNGVIVHISSIQRTLPLPEATMAYAAAKAALSNYSKALSKEVGPKGVRVVTVSPGYIETEAARGLVGRLAAQFGGDETAARQSLMDSLGGIPLGHPGRPEDVAELVVFLASDRAAFITGSEIVIDGGTVPTV</sequence>
<evidence type="ECO:0000313" key="4">
    <source>
        <dbReference type="Proteomes" id="UP000064967"/>
    </source>
</evidence>
<gene>
    <name evidence="3" type="ORF">AKJ09_06362</name>
</gene>
<dbReference type="PROSITE" id="PS00061">
    <property type="entry name" value="ADH_SHORT"/>
    <property type="match status" value="1"/>
</dbReference>
<dbReference type="PRINTS" id="PR00081">
    <property type="entry name" value="GDHRDH"/>
</dbReference>
<evidence type="ECO:0000256" key="1">
    <source>
        <dbReference type="ARBA" id="ARBA00006484"/>
    </source>
</evidence>
<dbReference type="PANTHER" id="PTHR42760:SF133">
    <property type="entry name" value="3-OXOACYL-[ACYL-CARRIER-PROTEIN] REDUCTASE"/>
    <property type="match status" value="1"/>
</dbReference>
<protein>
    <submittedName>
        <fullName evidence="3">3-oxoacyl-[acyl-carrier protein] reductase</fullName>
    </submittedName>
</protein>
<dbReference type="EMBL" id="CP012333">
    <property type="protein sequence ID" value="AKU99698.1"/>
    <property type="molecule type" value="Genomic_DNA"/>
</dbReference>
<keyword evidence="4" id="KW-1185">Reference proteome</keyword>
<dbReference type="InterPro" id="IPR020904">
    <property type="entry name" value="Sc_DH/Rdtase_CS"/>
</dbReference>
<dbReference type="Proteomes" id="UP000064967">
    <property type="component" value="Chromosome"/>
</dbReference>
<dbReference type="InterPro" id="IPR036291">
    <property type="entry name" value="NAD(P)-bd_dom_sf"/>
</dbReference>
<keyword evidence="2" id="KW-0560">Oxidoreductase</keyword>
<name>A0A0K1Q1N7_9BACT</name>
<dbReference type="Pfam" id="PF13561">
    <property type="entry name" value="adh_short_C2"/>
    <property type="match status" value="1"/>
</dbReference>
<dbReference type="InterPro" id="IPR002347">
    <property type="entry name" value="SDR_fam"/>
</dbReference>
<dbReference type="PANTHER" id="PTHR42760">
    <property type="entry name" value="SHORT-CHAIN DEHYDROGENASES/REDUCTASES FAMILY MEMBER"/>
    <property type="match status" value="1"/>
</dbReference>
<proteinExistence type="inferred from homology"/>
<dbReference type="OrthoDB" id="658698at2"/>
<dbReference type="SUPFAM" id="SSF51735">
    <property type="entry name" value="NAD(P)-binding Rossmann-fold domains"/>
    <property type="match status" value="1"/>
</dbReference>
<dbReference type="RefSeq" id="WP_146651113.1">
    <property type="nucleotide sequence ID" value="NZ_CP012333.1"/>
</dbReference>
<reference evidence="3 4" key="1">
    <citation type="submission" date="2015-08" db="EMBL/GenBank/DDBJ databases">
        <authorList>
            <person name="Babu N.S."/>
            <person name="Beckwith C.J."/>
            <person name="Beseler K.G."/>
            <person name="Brison A."/>
            <person name="Carone J.V."/>
            <person name="Caskin T.P."/>
            <person name="Diamond M."/>
            <person name="Durham M.E."/>
            <person name="Foxe J.M."/>
            <person name="Go M."/>
            <person name="Henderson B.A."/>
            <person name="Jones I.B."/>
            <person name="McGettigan J.A."/>
            <person name="Micheletti S.J."/>
            <person name="Nasrallah M.E."/>
            <person name="Ortiz D."/>
            <person name="Piller C.R."/>
            <person name="Privatt S.R."/>
            <person name="Schneider S.L."/>
            <person name="Sharp S."/>
            <person name="Smith T.C."/>
            <person name="Stanton J.D."/>
            <person name="Ullery H.E."/>
            <person name="Wilson R.J."/>
            <person name="Serrano M.G."/>
            <person name="Buck G."/>
            <person name="Lee V."/>
            <person name="Wang Y."/>
            <person name="Carvalho R."/>
            <person name="Voegtly L."/>
            <person name="Shi R."/>
            <person name="Duckworth R."/>
            <person name="Johnson A."/>
            <person name="Loviza R."/>
            <person name="Walstead R."/>
            <person name="Shah Z."/>
            <person name="Kiflezghi M."/>
            <person name="Wade K."/>
            <person name="Ball S.L."/>
            <person name="Bradley K.W."/>
            <person name="Asai D.J."/>
            <person name="Bowman C.A."/>
            <person name="Russell D.A."/>
            <person name="Pope W.H."/>
            <person name="Jacobs-Sera D."/>
            <person name="Hendrix R.W."/>
            <person name="Hatfull G.F."/>
        </authorList>
    </citation>
    <scope>NUCLEOTIDE SEQUENCE [LARGE SCALE GENOMIC DNA]</scope>
    <source>
        <strain evidence="3 4">DSM 27648</strain>
    </source>
</reference>
<dbReference type="Gene3D" id="3.40.50.720">
    <property type="entry name" value="NAD(P)-binding Rossmann-like Domain"/>
    <property type="match status" value="1"/>
</dbReference>
<dbReference type="KEGG" id="llu:AKJ09_06362"/>
<organism evidence="3 4">
    <name type="scientific">Labilithrix luteola</name>
    <dbReference type="NCBI Taxonomy" id="1391654"/>
    <lineage>
        <taxon>Bacteria</taxon>
        <taxon>Pseudomonadati</taxon>
        <taxon>Myxococcota</taxon>
        <taxon>Polyangia</taxon>
        <taxon>Polyangiales</taxon>
        <taxon>Labilitrichaceae</taxon>
        <taxon>Labilithrix</taxon>
    </lineage>
</organism>
<evidence type="ECO:0000256" key="2">
    <source>
        <dbReference type="ARBA" id="ARBA00023002"/>
    </source>
</evidence>
<dbReference type="STRING" id="1391654.AKJ09_06362"/>
<dbReference type="NCBIfam" id="NF005095">
    <property type="entry name" value="PRK06523.1"/>
    <property type="match status" value="1"/>
</dbReference>
<dbReference type="FunFam" id="3.40.50.720:FF:000084">
    <property type="entry name" value="Short-chain dehydrogenase reductase"/>
    <property type="match status" value="1"/>
</dbReference>
<dbReference type="PRINTS" id="PR00080">
    <property type="entry name" value="SDRFAMILY"/>
</dbReference>
<dbReference type="GO" id="GO:0016616">
    <property type="term" value="F:oxidoreductase activity, acting on the CH-OH group of donors, NAD or NADP as acceptor"/>
    <property type="evidence" value="ECO:0007669"/>
    <property type="project" value="TreeGrafter"/>
</dbReference>